<dbReference type="SMART" id="SM00409">
    <property type="entry name" value="IG"/>
    <property type="match status" value="1"/>
</dbReference>
<gene>
    <name evidence="2" type="primary">106051694</name>
</gene>
<dbReference type="AlphaFoldDB" id="A0A2C9LBL6"/>
<evidence type="ECO:0000313" key="2">
    <source>
        <dbReference type="EnsemblMetazoa" id="BGLB029274-PA"/>
    </source>
</evidence>
<evidence type="ECO:0000259" key="1">
    <source>
        <dbReference type="PROSITE" id="PS50835"/>
    </source>
</evidence>
<dbReference type="InterPro" id="IPR003599">
    <property type="entry name" value="Ig_sub"/>
</dbReference>
<dbReference type="Gene3D" id="2.60.40.10">
    <property type="entry name" value="Immunoglobulins"/>
    <property type="match status" value="1"/>
</dbReference>
<name>A0A2C9LBL6_BIOGL</name>
<dbReference type="InterPro" id="IPR013783">
    <property type="entry name" value="Ig-like_fold"/>
</dbReference>
<protein>
    <recommendedName>
        <fullName evidence="1">Ig-like domain-containing protein</fullName>
    </recommendedName>
</protein>
<dbReference type="InterPro" id="IPR007110">
    <property type="entry name" value="Ig-like_dom"/>
</dbReference>
<accession>A0A2C9LBL6</accession>
<dbReference type="SUPFAM" id="SSF48726">
    <property type="entry name" value="Immunoglobulin"/>
    <property type="match status" value="1"/>
</dbReference>
<dbReference type="VEuPathDB" id="VectorBase:BGLB029274"/>
<dbReference type="PROSITE" id="PS50835">
    <property type="entry name" value="IG_LIKE"/>
    <property type="match status" value="3"/>
</dbReference>
<reference evidence="2" key="1">
    <citation type="submission" date="2020-05" db="UniProtKB">
        <authorList>
            <consortium name="EnsemblMetazoa"/>
        </authorList>
    </citation>
    <scope>IDENTIFICATION</scope>
    <source>
        <strain evidence="2">BB02</strain>
    </source>
</reference>
<feature type="domain" description="Ig-like" evidence="1">
    <location>
        <begin position="52"/>
        <end position="132"/>
    </location>
</feature>
<dbReference type="Proteomes" id="UP000076420">
    <property type="component" value="Unassembled WGS sequence"/>
</dbReference>
<dbReference type="Pfam" id="PF13895">
    <property type="entry name" value="Ig_2"/>
    <property type="match status" value="1"/>
</dbReference>
<feature type="domain" description="Ig-like" evidence="1">
    <location>
        <begin position="225"/>
        <end position="279"/>
    </location>
</feature>
<dbReference type="InterPro" id="IPR036179">
    <property type="entry name" value="Ig-like_dom_sf"/>
</dbReference>
<dbReference type="EnsemblMetazoa" id="BGLB029274-RA">
    <property type="protein sequence ID" value="BGLB029274-PA"/>
    <property type="gene ID" value="BGLB029274"/>
</dbReference>
<proteinExistence type="predicted"/>
<evidence type="ECO:0000313" key="3">
    <source>
        <dbReference type="Proteomes" id="UP000076420"/>
    </source>
</evidence>
<sequence>SQPVYGATCSNSTTCVATTYTQTTCNSTTKICSCSVGYVPIRTGCGRKFSQPTLSQAYPYSTEVIEGKNAVLSCVSPDGATVFEWKKDGQVISGATTSTYTISSASAANVGNFTCKAKLSTTNSDFDSSESSALLMTLINATVTPQPPKVVVYPTELFAGKNATLTCVNLPNGYDISKISFLKSDSAVVTSPLTMASTLSETPVTCKLTDTTLTKTVTSEGQKLPKVVDTISGVKITTTASNNDVYSLTEAITLTCLTTPTPDYVDTSSKQITYVWMVS</sequence>
<dbReference type="KEGG" id="bgt:106051694"/>
<organism evidence="2 3">
    <name type="scientific">Biomphalaria glabrata</name>
    <name type="common">Bloodfluke planorb</name>
    <name type="synonym">Freshwater snail</name>
    <dbReference type="NCBI Taxonomy" id="6526"/>
    <lineage>
        <taxon>Eukaryota</taxon>
        <taxon>Metazoa</taxon>
        <taxon>Spiralia</taxon>
        <taxon>Lophotrochozoa</taxon>
        <taxon>Mollusca</taxon>
        <taxon>Gastropoda</taxon>
        <taxon>Heterobranchia</taxon>
        <taxon>Euthyneura</taxon>
        <taxon>Panpulmonata</taxon>
        <taxon>Hygrophila</taxon>
        <taxon>Lymnaeoidea</taxon>
        <taxon>Planorbidae</taxon>
        <taxon>Biomphalaria</taxon>
    </lineage>
</organism>
<dbReference type="VEuPathDB" id="VectorBase:BGLAX_032317"/>
<feature type="domain" description="Ig-like" evidence="1">
    <location>
        <begin position="148"/>
        <end position="218"/>
    </location>
</feature>